<protein>
    <submittedName>
        <fullName evidence="1">Uncharacterized protein</fullName>
    </submittedName>
</protein>
<evidence type="ECO:0000313" key="2">
    <source>
        <dbReference type="Proteomes" id="UP000278962"/>
    </source>
</evidence>
<comment type="caution">
    <text evidence="1">The sequence shown here is derived from an EMBL/GenBank/DDBJ whole genome shotgun (WGS) entry which is preliminary data.</text>
</comment>
<organism evidence="1 2">
    <name type="scientific">Solirubrobacter pauli</name>
    <dbReference type="NCBI Taxonomy" id="166793"/>
    <lineage>
        <taxon>Bacteria</taxon>
        <taxon>Bacillati</taxon>
        <taxon>Actinomycetota</taxon>
        <taxon>Thermoleophilia</taxon>
        <taxon>Solirubrobacterales</taxon>
        <taxon>Solirubrobacteraceae</taxon>
        <taxon>Solirubrobacter</taxon>
    </lineage>
</organism>
<accession>A0A660L5M1</accession>
<evidence type="ECO:0000313" key="1">
    <source>
        <dbReference type="EMBL" id="RKQ90402.1"/>
    </source>
</evidence>
<name>A0A660L5M1_9ACTN</name>
<keyword evidence="2" id="KW-1185">Reference proteome</keyword>
<dbReference type="RefSeq" id="WP_121246927.1">
    <property type="nucleotide sequence ID" value="NZ_RBIL01000001.1"/>
</dbReference>
<sequence length="93" mass="10301">MRSRRAHIVLGALLVALLAVSVTAALFALPVLAILALLSAGRYVGEERILARRERPRARRAPARRWRPTRPDGVRSLLARTPRTFRGPPIFAA</sequence>
<dbReference type="Proteomes" id="UP000278962">
    <property type="component" value="Unassembled WGS sequence"/>
</dbReference>
<dbReference type="EMBL" id="RBIL01000001">
    <property type="protein sequence ID" value="RKQ90402.1"/>
    <property type="molecule type" value="Genomic_DNA"/>
</dbReference>
<reference evidence="1 2" key="1">
    <citation type="submission" date="2018-10" db="EMBL/GenBank/DDBJ databases">
        <title>Genomic Encyclopedia of Archaeal and Bacterial Type Strains, Phase II (KMG-II): from individual species to whole genera.</title>
        <authorList>
            <person name="Goeker M."/>
        </authorList>
    </citation>
    <scope>NUCLEOTIDE SEQUENCE [LARGE SCALE GENOMIC DNA]</scope>
    <source>
        <strain evidence="1 2">DSM 14954</strain>
    </source>
</reference>
<dbReference type="AlphaFoldDB" id="A0A660L5M1"/>
<gene>
    <name evidence="1" type="ORF">C8N24_0204</name>
</gene>
<proteinExistence type="predicted"/>